<reference evidence="4" key="1">
    <citation type="submission" date="2022-04" db="EMBL/GenBank/DDBJ databases">
        <title>Desulfatitalea alkaliphila sp. nov., a novel anaerobic sulfate-reducing bacterium isolated from terrestrial mud volcano, Taman Peninsula, Russia.</title>
        <authorList>
            <person name="Khomyakova M.A."/>
            <person name="Merkel A.Y."/>
            <person name="Slobodkin A.I."/>
        </authorList>
    </citation>
    <scope>NUCLEOTIDE SEQUENCE</scope>
    <source>
        <strain evidence="4">M08but</strain>
    </source>
</reference>
<dbReference type="PROSITE" id="PS51737">
    <property type="entry name" value="RECOMBINASE_DNA_BIND"/>
    <property type="match status" value="1"/>
</dbReference>
<feature type="domain" description="Recombinase" evidence="3">
    <location>
        <begin position="176"/>
        <end position="292"/>
    </location>
</feature>
<dbReference type="GO" id="GO:0003677">
    <property type="term" value="F:DNA binding"/>
    <property type="evidence" value="ECO:0007669"/>
    <property type="project" value="InterPro"/>
</dbReference>
<gene>
    <name evidence="4" type="ORF">MRX98_12465</name>
</gene>
<dbReference type="Gene3D" id="3.40.50.1390">
    <property type="entry name" value="Resolvase, N-terminal catalytic domain"/>
    <property type="match status" value="1"/>
</dbReference>
<dbReference type="RefSeq" id="WP_246908910.1">
    <property type="nucleotide sequence ID" value="NZ_JALJRB010000013.1"/>
</dbReference>
<dbReference type="Gene3D" id="3.90.1750.20">
    <property type="entry name" value="Putative Large Serine Recombinase, Chain B, Domain 2"/>
    <property type="match status" value="1"/>
</dbReference>
<dbReference type="GO" id="GO:0000150">
    <property type="term" value="F:DNA strand exchange activity"/>
    <property type="evidence" value="ECO:0007669"/>
    <property type="project" value="InterPro"/>
</dbReference>
<dbReference type="PANTHER" id="PTHR30461">
    <property type="entry name" value="DNA-INVERTASE FROM LAMBDOID PROPHAGE"/>
    <property type="match status" value="1"/>
</dbReference>
<dbReference type="InterPro" id="IPR050639">
    <property type="entry name" value="SSR_resolvase"/>
</dbReference>
<dbReference type="CDD" id="cd03768">
    <property type="entry name" value="SR_ResInv"/>
    <property type="match status" value="1"/>
</dbReference>
<keyword evidence="5" id="KW-1185">Reference proteome</keyword>
<sequence length="527" mass="60013">MLNNNNTQNGQRKTLRCAIYTRKSHEEGLDQEFNSLDAQREAGEAYIESQKLQGWKAIPYRYDDGGFSGGTMERPALQRLLADIDAGKIDVIVVYKIDRLSRSLLDFMKMIELFNEKEVSFVSVTQHFSTTDSTGRMFLGILITFAQYEREVIGERIRDKVAAAKRRGKYCGGPAVLGYDVDRENKKLLINQSEAPLVKLIFRRYTQVGSAKKVAQELNEQGYKTKSWTTKKGKERIGTEWNTAQVYRLLNNRLYIGEIAYKGKNYPAEHDALIDQNTWDKVQALLSENNRTKMSKARVKMVSPLSGVIRCGHCDSAMGITYTNKGDRRYSYYICEKDTKRAVSRCPLKRVPAGDIESVVLGQLGAVFRTPTLVAKTYFAAREIEAEERERLQSQKKELEQSLQSIRQEALKLMSPDNDDPDRNNRLPLVNQQAVDLTKQLTNVSARLRVIDTEQISEGDVSEAFQSVETFWEDLFPLERNRLIQLLVETIEIRETGIDMELKTNGLTNLVTELAGLACEVRERGNS</sequence>
<dbReference type="Proteomes" id="UP001165427">
    <property type="component" value="Unassembled WGS sequence"/>
</dbReference>
<keyword evidence="1" id="KW-0175">Coiled coil</keyword>
<evidence type="ECO:0000259" key="2">
    <source>
        <dbReference type="PROSITE" id="PS51736"/>
    </source>
</evidence>
<dbReference type="PANTHER" id="PTHR30461:SF23">
    <property type="entry name" value="DNA RECOMBINASE-RELATED"/>
    <property type="match status" value="1"/>
</dbReference>
<dbReference type="SMART" id="SM00857">
    <property type="entry name" value="Resolvase"/>
    <property type="match status" value="1"/>
</dbReference>
<dbReference type="EMBL" id="JALJRB010000013">
    <property type="protein sequence ID" value="MCJ8501390.1"/>
    <property type="molecule type" value="Genomic_DNA"/>
</dbReference>
<evidence type="ECO:0000259" key="3">
    <source>
        <dbReference type="PROSITE" id="PS51737"/>
    </source>
</evidence>
<evidence type="ECO:0000313" key="5">
    <source>
        <dbReference type="Proteomes" id="UP001165427"/>
    </source>
</evidence>
<dbReference type="Pfam" id="PF07508">
    <property type="entry name" value="Recombinase"/>
    <property type="match status" value="1"/>
</dbReference>
<dbReference type="Pfam" id="PF13408">
    <property type="entry name" value="Zn_ribbon_recom"/>
    <property type="match status" value="1"/>
</dbReference>
<dbReference type="InterPro" id="IPR038109">
    <property type="entry name" value="DNA_bind_recomb_sf"/>
</dbReference>
<dbReference type="InterPro" id="IPR025827">
    <property type="entry name" value="Zn_ribbon_recom_dom"/>
</dbReference>
<evidence type="ECO:0000256" key="1">
    <source>
        <dbReference type="SAM" id="Coils"/>
    </source>
</evidence>
<accession>A0AA41UJ20</accession>
<feature type="coiled-coil region" evidence="1">
    <location>
        <begin position="382"/>
        <end position="409"/>
    </location>
</feature>
<dbReference type="PROSITE" id="PS51736">
    <property type="entry name" value="RECOMBINASES_3"/>
    <property type="match status" value="1"/>
</dbReference>
<protein>
    <submittedName>
        <fullName evidence="4">Recombinase family protein</fullName>
    </submittedName>
</protein>
<organism evidence="4 5">
    <name type="scientific">Desulfatitalea alkaliphila</name>
    <dbReference type="NCBI Taxonomy" id="2929485"/>
    <lineage>
        <taxon>Bacteria</taxon>
        <taxon>Pseudomonadati</taxon>
        <taxon>Thermodesulfobacteriota</taxon>
        <taxon>Desulfobacteria</taxon>
        <taxon>Desulfobacterales</taxon>
        <taxon>Desulfosarcinaceae</taxon>
        <taxon>Desulfatitalea</taxon>
    </lineage>
</organism>
<dbReference type="InterPro" id="IPR006119">
    <property type="entry name" value="Resolv_N"/>
</dbReference>
<dbReference type="InterPro" id="IPR036162">
    <property type="entry name" value="Resolvase-like_N_sf"/>
</dbReference>
<feature type="domain" description="Resolvase/invertase-type recombinase catalytic" evidence="2">
    <location>
        <begin position="16"/>
        <end position="168"/>
    </location>
</feature>
<dbReference type="SUPFAM" id="SSF53041">
    <property type="entry name" value="Resolvase-like"/>
    <property type="match status" value="1"/>
</dbReference>
<name>A0AA41UJ20_9BACT</name>
<dbReference type="InterPro" id="IPR011109">
    <property type="entry name" value="DNA_bind_recombinase_dom"/>
</dbReference>
<proteinExistence type="predicted"/>
<evidence type="ECO:0000313" key="4">
    <source>
        <dbReference type="EMBL" id="MCJ8501390.1"/>
    </source>
</evidence>
<dbReference type="Pfam" id="PF00239">
    <property type="entry name" value="Resolvase"/>
    <property type="match status" value="1"/>
</dbReference>
<dbReference type="AlphaFoldDB" id="A0AA41UJ20"/>
<comment type="caution">
    <text evidence="4">The sequence shown here is derived from an EMBL/GenBank/DDBJ whole genome shotgun (WGS) entry which is preliminary data.</text>
</comment>